<dbReference type="PANTHER" id="PTHR40462">
    <property type="entry name" value="CHROMOSOME 1, WHOLE GENOME SHOTGUN SEQUENCE"/>
    <property type="match status" value="1"/>
</dbReference>
<dbReference type="GeneID" id="33558064"/>
<keyword evidence="3" id="KW-1185">Reference proteome</keyword>
<dbReference type="InParanoid" id="A0A1Y1UD82"/>
<proteinExistence type="predicted"/>
<sequence>MNTQPQVGGAGPAPTQSTAGTAPGGGQQDALDKGIDSILNKSGHGQSRQTTEKISDGVRSLFKKATGKDIPIKDKQ</sequence>
<accession>A0A1Y1UD82</accession>
<comment type="caution">
    <text evidence="2">The sequence shown here is derived from an EMBL/GenBank/DDBJ whole genome shotgun (WGS) entry which is preliminary data.</text>
</comment>
<dbReference type="PANTHER" id="PTHR40462:SF1">
    <property type="entry name" value="EXPRESSED PROTEIN"/>
    <property type="match status" value="1"/>
</dbReference>
<feature type="compositionally biased region" description="Polar residues" evidence="1">
    <location>
        <begin position="39"/>
        <end position="49"/>
    </location>
</feature>
<gene>
    <name evidence="2" type="ORF">BD324DRAFT_629789</name>
</gene>
<dbReference type="EMBL" id="NBSH01000009">
    <property type="protein sequence ID" value="ORX35990.1"/>
    <property type="molecule type" value="Genomic_DNA"/>
</dbReference>
<evidence type="ECO:0000313" key="2">
    <source>
        <dbReference type="EMBL" id="ORX35990.1"/>
    </source>
</evidence>
<dbReference type="RefSeq" id="XP_021870119.1">
    <property type="nucleotide sequence ID" value="XM_022016255.1"/>
</dbReference>
<dbReference type="OrthoDB" id="3050608at2759"/>
<dbReference type="Proteomes" id="UP000193218">
    <property type="component" value="Unassembled WGS sequence"/>
</dbReference>
<name>A0A1Y1UD82_9TREE</name>
<protein>
    <submittedName>
        <fullName evidence="2">Uncharacterized protein</fullName>
    </submittedName>
</protein>
<reference evidence="2 3" key="1">
    <citation type="submission" date="2017-03" db="EMBL/GenBank/DDBJ databases">
        <title>Widespread Adenine N6-methylation of Active Genes in Fungi.</title>
        <authorList>
            <consortium name="DOE Joint Genome Institute"/>
            <person name="Mondo S.J."/>
            <person name="Dannebaum R.O."/>
            <person name="Kuo R.C."/>
            <person name="Louie K.B."/>
            <person name="Bewick A.J."/>
            <person name="Labutti K."/>
            <person name="Haridas S."/>
            <person name="Kuo A."/>
            <person name="Salamov A."/>
            <person name="Ahrendt S.R."/>
            <person name="Lau R."/>
            <person name="Bowen B.P."/>
            <person name="Lipzen A."/>
            <person name="Sullivan W."/>
            <person name="Andreopoulos W.B."/>
            <person name="Clum A."/>
            <person name="Lindquist E."/>
            <person name="Daum C."/>
            <person name="Northen T.R."/>
            <person name="Ramamoorthy G."/>
            <person name="Schmitz R.J."/>
            <person name="Gryganskyi A."/>
            <person name="Culley D."/>
            <person name="Magnuson J."/>
            <person name="James T.Y."/>
            <person name="O'Malley M.A."/>
            <person name="Stajich J.E."/>
            <person name="Spatafora J.W."/>
            <person name="Visel A."/>
            <person name="Grigoriev I.V."/>
        </authorList>
    </citation>
    <scope>NUCLEOTIDE SEQUENCE [LARGE SCALE GENOMIC DNA]</scope>
    <source>
        <strain evidence="2 3">NRRL Y-17943</strain>
    </source>
</reference>
<evidence type="ECO:0000256" key="1">
    <source>
        <dbReference type="SAM" id="MobiDB-lite"/>
    </source>
</evidence>
<evidence type="ECO:0000313" key="3">
    <source>
        <dbReference type="Proteomes" id="UP000193218"/>
    </source>
</evidence>
<feature type="region of interest" description="Disordered" evidence="1">
    <location>
        <begin position="1"/>
        <end position="58"/>
    </location>
</feature>
<dbReference type="AlphaFoldDB" id="A0A1Y1UD82"/>
<organism evidence="2 3">
    <name type="scientific">Kockovaella imperatae</name>
    <dbReference type="NCBI Taxonomy" id="4999"/>
    <lineage>
        <taxon>Eukaryota</taxon>
        <taxon>Fungi</taxon>
        <taxon>Dikarya</taxon>
        <taxon>Basidiomycota</taxon>
        <taxon>Agaricomycotina</taxon>
        <taxon>Tremellomycetes</taxon>
        <taxon>Tremellales</taxon>
        <taxon>Cuniculitremaceae</taxon>
        <taxon>Kockovaella</taxon>
    </lineage>
</organism>